<keyword evidence="3" id="KW-1185">Reference proteome</keyword>
<feature type="signal peptide" evidence="1">
    <location>
        <begin position="1"/>
        <end position="21"/>
    </location>
</feature>
<accession>A0A2M9AAF0</accession>
<evidence type="ECO:0008006" key="4">
    <source>
        <dbReference type="Google" id="ProtNLM"/>
    </source>
</evidence>
<feature type="chain" id="PRO_5014702403" description="Capsule assembly protein Wzi" evidence="1">
    <location>
        <begin position="22"/>
        <end position="473"/>
    </location>
</feature>
<dbReference type="Gene3D" id="2.40.160.130">
    <property type="entry name" value="Capsule assembly protein Wzi"/>
    <property type="match status" value="1"/>
</dbReference>
<sequence>MKRSFLFAFLSFAICALSAFAVEPGHIGFGDSSAYFRIRGTLGDSVSVSRFTNTDQDDKHVENSLFVNLYINGAITQNFTFHASASVMSDRTTRTYEDKAYNPYNGIPYNVQSPSSRTWDTFTAASEYRFNENIRMMGGVDYLSWGPARRNKLTLRGADHNYRPWMDSTDRIAIPAPTPYFGYEFEIGPVTYTQYAGKLYHDKHKGKYFHAHRLNLELPWNIDFGLSETIVYGSTVEAKDSNPNEDADSTNRGFEWIYAAPFIPYLFCEHYTGDLENTSISFDISVKTIPNWEIYGELLWDDMKTPTSMFNDSWWGNKWAASLGLGTDNRQIGPILLSYYSEFTWIEPWVYTHHKGAGYTYTHYGQSFGSNLGPNSREFYTEVRAAYKDLEMKLFASNVAKDTAFGGNLYDIHTPYDPTDRTYLADKTTLHYRELGFGIKFTPLEWLWANYSQSFYLGDYEGYRMSGNLGVTW</sequence>
<keyword evidence="1" id="KW-0732">Signal</keyword>
<protein>
    <recommendedName>
        <fullName evidence="4">Capsule assembly protein Wzi</fullName>
    </recommendedName>
</protein>
<dbReference type="RefSeq" id="WP_100426504.1">
    <property type="nucleotide sequence ID" value="NZ_PGEX01000001.1"/>
</dbReference>
<name>A0A2M9AAF0_9BACT</name>
<comment type="caution">
    <text evidence="2">The sequence shown here is derived from an EMBL/GenBank/DDBJ whole genome shotgun (WGS) entry which is preliminary data.</text>
</comment>
<evidence type="ECO:0000313" key="3">
    <source>
        <dbReference type="Proteomes" id="UP000231134"/>
    </source>
</evidence>
<evidence type="ECO:0000256" key="1">
    <source>
        <dbReference type="SAM" id="SignalP"/>
    </source>
</evidence>
<dbReference type="Proteomes" id="UP000231134">
    <property type="component" value="Unassembled WGS sequence"/>
</dbReference>
<organism evidence="2 3">
    <name type="scientific">Hallerella succinigenes</name>
    <dbReference type="NCBI Taxonomy" id="1896222"/>
    <lineage>
        <taxon>Bacteria</taxon>
        <taxon>Pseudomonadati</taxon>
        <taxon>Fibrobacterota</taxon>
        <taxon>Fibrobacteria</taxon>
        <taxon>Fibrobacterales</taxon>
        <taxon>Fibrobacteraceae</taxon>
        <taxon>Hallerella</taxon>
    </lineage>
</organism>
<proteinExistence type="predicted"/>
<gene>
    <name evidence="2" type="ORF">BGX16_2699</name>
</gene>
<dbReference type="InterPro" id="IPR038636">
    <property type="entry name" value="Wzi_sf"/>
</dbReference>
<dbReference type="AlphaFoldDB" id="A0A2M9AAF0"/>
<dbReference type="OrthoDB" id="9808260at2"/>
<reference evidence="2 3" key="1">
    <citation type="submission" date="2017-11" db="EMBL/GenBank/DDBJ databases">
        <title>Animal gut microbial communities from fecal samples from Wisconsin, USA.</title>
        <authorList>
            <person name="Neumann A."/>
        </authorList>
    </citation>
    <scope>NUCLEOTIDE SEQUENCE [LARGE SCALE GENOMIC DNA]</scope>
    <source>
        <strain evidence="2 3">UWS3</strain>
    </source>
</reference>
<dbReference type="EMBL" id="PGEX01000001">
    <property type="protein sequence ID" value="PJJ42658.1"/>
    <property type="molecule type" value="Genomic_DNA"/>
</dbReference>
<evidence type="ECO:0000313" key="2">
    <source>
        <dbReference type="EMBL" id="PJJ42658.1"/>
    </source>
</evidence>